<dbReference type="SUPFAM" id="SSF54686">
    <property type="entry name" value="Ribosomal protein L16p/L10e"/>
    <property type="match status" value="1"/>
</dbReference>
<evidence type="ECO:0000256" key="1">
    <source>
        <dbReference type="SAM" id="MobiDB-lite"/>
    </source>
</evidence>
<dbReference type="GO" id="GO:0006412">
    <property type="term" value="P:translation"/>
    <property type="evidence" value="ECO:0007669"/>
    <property type="project" value="InterPro"/>
</dbReference>
<evidence type="ECO:0000313" key="3">
    <source>
        <dbReference type="Proteomes" id="UP000299084"/>
    </source>
</evidence>
<name>A0A5N4D3Q4_CAMDR</name>
<dbReference type="GO" id="GO:0005840">
    <property type="term" value="C:ribosome"/>
    <property type="evidence" value="ECO:0007669"/>
    <property type="project" value="UniProtKB-KW"/>
</dbReference>
<sequence length="106" mass="12255">MQEESSAGRVKDNPSFKNVSGPSDQNPYFPSHHAHCTKLQNKEHGIEVLHRAKFKFPGHQKIHVSKKWGLTKFNEDELEEMAAEKWLILNDCGVKYIFNHSPVDKR</sequence>
<dbReference type="InterPro" id="IPR036920">
    <property type="entry name" value="Ribosomal_uL16_sf"/>
</dbReference>
<dbReference type="EMBL" id="JWIN03000016">
    <property type="protein sequence ID" value="KAB1265804.1"/>
    <property type="molecule type" value="Genomic_DNA"/>
</dbReference>
<feature type="compositionally biased region" description="Polar residues" evidence="1">
    <location>
        <begin position="15"/>
        <end position="28"/>
    </location>
</feature>
<keyword evidence="3" id="KW-1185">Reference proteome</keyword>
<organism evidence="2 3">
    <name type="scientific">Camelus dromedarius</name>
    <name type="common">Dromedary</name>
    <name type="synonym">Arabian camel</name>
    <dbReference type="NCBI Taxonomy" id="9838"/>
    <lineage>
        <taxon>Eukaryota</taxon>
        <taxon>Metazoa</taxon>
        <taxon>Chordata</taxon>
        <taxon>Craniata</taxon>
        <taxon>Vertebrata</taxon>
        <taxon>Euteleostomi</taxon>
        <taxon>Mammalia</taxon>
        <taxon>Eutheria</taxon>
        <taxon>Laurasiatheria</taxon>
        <taxon>Artiodactyla</taxon>
        <taxon>Tylopoda</taxon>
        <taxon>Camelidae</taxon>
        <taxon>Camelus</taxon>
    </lineage>
</organism>
<dbReference type="AlphaFoldDB" id="A0A5N4D3Q4"/>
<dbReference type="Gene3D" id="3.90.1170.10">
    <property type="entry name" value="Ribosomal protein L10e/L16"/>
    <property type="match status" value="1"/>
</dbReference>
<gene>
    <name evidence="2" type="ORF">Cadr_000019301</name>
</gene>
<protein>
    <submittedName>
        <fullName evidence="2">60S ribosomal protein L10</fullName>
    </submittedName>
</protein>
<dbReference type="InterPro" id="IPR001197">
    <property type="entry name" value="Ribosomal_uL16_euk_arch"/>
</dbReference>
<evidence type="ECO:0000313" key="2">
    <source>
        <dbReference type="EMBL" id="KAB1265804.1"/>
    </source>
</evidence>
<comment type="caution">
    <text evidence="2">The sequence shown here is derived from an EMBL/GenBank/DDBJ whole genome shotgun (WGS) entry which is preliminary data.</text>
</comment>
<dbReference type="GO" id="GO:0003735">
    <property type="term" value="F:structural constituent of ribosome"/>
    <property type="evidence" value="ECO:0007669"/>
    <property type="project" value="InterPro"/>
</dbReference>
<feature type="region of interest" description="Disordered" evidence="1">
    <location>
        <begin position="1"/>
        <end position="33"/>
    </location>
</feature>
<keyword evidence="2" id="KW-0689">Ribosomal protein</keyword>
<accession>A0A5N4D3Q4</accession>
<keyword evidence="2" id="KW-0687">Ribonucleoprotein</keyword>
<proteinExistence type="predicted"/>
<dbReference type="Gene3D" id="3.30.60.300">
    <property type="match status" value="1"/>
</dbReference>
<reference evidence="2 3" key="1">
    <citation type="journal article" date="2019" name="Mol. Ecol. Resour.">
        <title>Improving Illumina assemblies with Hi-C and long reads: an example with the North African dromedary.</title>
        <authorList>
            <person name="Elbers J.P."/>
            <person name="Rogers M.F."/>
            <person name="Perelman P.L."/>
            <person name="Proskuryakova A.A."/>
            <person name="Serdyukova N.A."/>
            <person name="Johnson W.E."/>
            <person name="Horin P."/>
            <person name="Corander J."/>
            <person name="Murphy D."/>
            <person name="Burger P.A."/>
        </authorList>
    </citation>
    <scope>NUCLEOTIDE SEQUENCE [LARGE SCALE GENOMIC DNA]</scope>
    <source>
        <strain evidence="2">Drom800</strain>
        <tissue evidence="2">Blood</tissue>
    </source>
</reference>
<dbReference type="Proteomes" id="UP000299084">
    <property type="component" value="Unassembled WGS sequence"/>
</dbReference>
<dbReference type="PANTHER" id="PTHR11726">
    <property type="entry name" value="60S RIBOSOMAL PROTEIN L10"/>
    <property type="match status" value="1"/>
</dbReference>